<dbReference type="PANTHER" id="PTHR11839">
    <property type="entry name" value="UDP/ADP-SUGAR PYROPHOSPHATASE"/>
    <property type="match status" value="1"/>
</dbReference>
<dbReference type="PROSITE" id="PS51462">
    <property type="entry name" value="NUDIX"/>
    <property type="match status" value="1"/>
</dbReference>
<dbReference type="PROSITE" id="PS00893">
    <property type="entry name" value="NUDIX_BOX"/>
    <property type="match status" value="1"/>
</dbReference>
<gene>
    <name evidence="4" type="ORF">METZ01_LOCUS280029</name>
</gene>
<dbReference type="SUPFAM" id="SSF55811">
    <property type="entry name" value="Nudix"/>
    <property type="match status" value="1"/>
</dbReference>
<dbReference type="AlphaFoldDB" id="A0A382KUD7"/>
<dbReference type="GO" id="GO:0019693">
    <property type="term" value="P:ribose phosphate metabolic process"/>
    <property type="evidence" value="ECO:0007669"/>
    <property type="project" value="TreeGrafter"/>
</dbReference>
<name>A0A382KUD7_9ZZZZ</name>
<dbReference type="InterPro" id="IPR015797">
    <property type="entry name" value="NUDIX_hydrolase-like_dom_sf"/>
</dbReference>
<reference evidence="4" key="1">
    <citation type="submission" date="2018-05" db="EMBL/GenBank/DDBJ databases">
        <authorList>
            <person name="Lanie J.A."/>
            <person name="Ng W.-L."/>
            <person name="Kazmierczak K.M."/>
            <person name="Andrzejewski T.M."/>
            <person name="Davidsen T.M."/>
            <person name="Wayne K.J."/>
            <person name="Tettelin H."/>
            <person name="Glass J.I."/>
            <person name="Rusch D."/>
            <person name="Podicherti R."/>
            <person name="Tsui H.-C.T."/>
            <person name="Winkler M.E."/>
        </authorList>
    </citation>
    <scope>NUCLEOTIDE SEQUENCE</scope>
</reference>
<dbReference type="EMBL" id="UINC01082427">
    <property type="protein sequence ID" value="SVC27175.1"/>
    <property type="molecule type" value="Genomic_DNA"/>
</dbReference>
<feature type="domain" description="Nudix hydrolase" evidence="3">
    <location>
        <begin position="31"/>
        <end position="159"/>
    </location>
</feature>
<dbReference type="InterPro" id="IPR020084">
    <property type="entry name" value="NUDIX_hydrolase_CS"/>
</dbReference>
<dbReference type="Gene3D" id="3.90.79.10">
    <property type="entry name" value="Nucleoside Triphosphate Pyrophosphohydrolase"/>
    <property type="match status" value="1"/>
</dbReference>
<evidence type="ECO:0000313" key="4">
    <source>
        <dbReference type="EMBL" id="SVC27175.1"/>
    </source>
</evidence>
<dbReference type="CDD" id="cd03424">
    <property type="entry name" value="NUDIX_ADPRase_Nudt5_UGPPase_Nudt14"/>
    <property type="match status" value="1"/>
</dbReference>
<evidence type="ECO:0000259" key="3">
    <source>
        <dbReference type="PROSITE" id="PS51462"/>
    </source>
</evidence>
<proteinExistence type="predicted"/>
<dbReference type="PANTHER" id="PTHR11839:SF18">
    <property type="entry name" value="NUDIX HYDROLASE DOMAIN-CONTAINING PROTEIN"/>
    <property type="match status" value="1"/>
</dbReference>
<dbReference type="InterPro" id="IPR000086">
    <property type="entry name" value="NUDIX_hydrolase_dom"/>
</dbReference>
<keyword evidence="2" id="KW-0378">Hydrolase</keyword>
<organism evidence="4">
    <name type="scientific">marine metagenome</name>
    <dbReference type="NCBI Taxonomy" id="408172"/>
    <lineage>
        <taxon>unclassified sequences</taxon>
        <taxon>metagenomes</taxon>
        <taxon>ecological metagenomes</taxon>
    </lineage>
</organism>
<protein>
    <recommendedName>
        <fullName evidence="3">Nudix hydrolase domain-containing protein</fullName>
    </recommendedName>
</protein>
<dbReference type="GO" id="GO:0006753">
    <property type="term" value="P:nucleoside phosphate metabolic process"/>
    <property type="evidence" value="ECO:0007669"/>
    <property type="project" value="TreeGrafter"/>
</dbReference>
<sequence>MKKKKLFRGKNFDVSSYEFSISGKKVQHEIIEQNSVSAILAIENNKIIMVKQFRYPHKEALEIPAGIINKNETSLNCAKRELLEETGYSATNLKYLTRYYPVQGYNLQYIDCFVATKLKKISELKLDDGEFVTVEKIPLKKIISMIKSGKITDSKTICSVMIYASKKNML</sequence>
<dbReference type="GO" id="GO:0016787">
    <property type="term" value="F:hydrolase activity"/>
    <property type="evidence" value="ECO:0007669"/>
    <property type="project" value="UniProtKB-KW"/>
</dbReference>
<comment type="cofactor">
    <cofactor evidence="1">
        <name>Mg(2+)</name>
        <dbReference type="ChEBI" id="CHEBI:18420"/>
    </cofactor>
</comment>
<accession>A0A382KUD7</accession>
<evidence type="ECO:0000256" key="2">
    <source>
        <dbReference type="ARBA" id="ARBA00022801"/>
    </source>
</evidence>
<dbReference type="Pfam" id="PF00293">
    <property type="entry name" value="NUDIX"/>
    <property type="match status" value="1"/>
</dbReference>
<evidence type="ECO:0000256" key="1">
    <source>
        <dbReference type="ARBA" id="ARBA00001946"/>
    </source>
</evidence>